<evidence type="ECO:0000256" key="9">
    <source>
        <dbReference type="ARBA" id="ARBA00055888"/>
    </source>
</evidence>
<dbReference type="GO" id="GO:0006772">
    <property type="term" value="P:thiamine metabolic process"/>
    <property type="evidence" value="ECO:0007669"/>
    <property type="project" value="InterPro"/>
</dbReference>
<dbReference type="Gene3D" id="2.60.120.320">
    <property type="entry name" value="Thiamin pyrophosphokinase, thiamin-binding domain"/>
    <property type="match status" value="1"/>
</dbReference>
<evidence type="ECO:0000256" key="2">
    <source>
        <dbReference type="ARBA" id="ARBA00006785"/>
    </source>
</evidence>
<dbReference type="GO" id="GO:0004788">
    <property type="term" value="F:thiamine diphosphokinase activity"/>
    <property type="evidence" value="ECO:0007669"/>
    <property type="project" value="InterPro"/>
</dbReference>
<reference evidence="13 14" key="1">
    <citation type="submission" date="2019-01" db="EMBL/GenBank/DDBJ databases">
        <authorList>
            <person name="Sayadi A."/>
        </authorList>
    </citation>
    <scope>NUCLEOTIDE SEQUENCE [LARGE SCALE GENOMIC DNA]</scope>
</reference>
<dbReference type="GO" id="GO:0005829">
    <property type="term" value="C:cytosol"/>
    <property type="evidence" value="ECO:0007669"/>
    <property type="project" value="UniProtKB-ARBA"/>
</dbReference>
<dbReference type="SUPFAM" id="SSF63999">
    <property type="entry name" value="Thiamin pyrophosphokinase, catalytic domain"/>
    <property type="match status" value="1"/>
</dbReference>
<name>A0A653BQM8_CALMS</name>
<evidence type="ECO:0000256" key="8">
    <source>
        <dbReference type="ARBA" id="ARBA00050898"/>
    </source>
</evidence>
<dbReference type="CDD" id="cd07995">
    <property type="entry name" value="TPK"/>
    <property type="match status" value="1"/>
</dbReference>
<dbReference type="PANTHER" id="PTHR13622:SF8">
    <property type="entry name" value="THIAMIN PYROPHOSPHOKINASE 1"/>
    <property type="match status" value="1"/>
</dbReference>
<evidence type="ECO:0000259" key="12">
    <source>
        <dbReference type="SMART" id="SM00983"/>
    </source>
</evidence>
<dbReference type="SUPFAM" id="SSF63862">
    <property type="entry name" value="Thiamin pyrophosphokinase, substrate-binding domain"/>
    <property type="match status" value="1"/>
</dbReference>
<evidence type="ECO:0000256" key="7">
    <source>
        <dbReference type="ARBA" id="ARBA00022840"/>
    </source>
</evidence>
<dbReference type="Pfam" id="PF04263">
    <property type="entry name" value="TPK_catalytic"/>
    <property type="match status" value="1"/>
</dbReference>
<evidence type="ECO:0000256" key="5">
    <source>
        <dbReference type="ARBA" id="ARBA00022741"/>
    </source>
</evidence>
<accession>A0A653BQM8</accession>
<comment type="pathway">
    <text evidence="1">Cofactor biosynthesis; thiamine diphosphate biosynthesis; thiamine diphosphate from thiamine: step 1/1.</text>
</comment>
<evidence type="ECO:0000313" key="14">
    <source>
        <dbReference type="Proteomes" id="UP000410492"/>
    </source>
</evidence>
<dbReference type="Proteomes" id="UP000410492">
    <property type="component" value="Unassembled WGS sequence"/>
</dbReference>
<comment type="subunit">
    <text evidence="3">Homodimer.</text>
</comment>
<evidence type="ECO:0000256" key="10">
    <source>
        <dbReference type="ARBA" id="ARBA00074758"/>
    </source>
</evidence>
<protein>
    <recommendedName>
        <fullName evidence="10">Thiamine pyrophosphokinase 1</fullName>
    </recommendedName>
    <alternativeName>
        <fullName evidence="11">Thiamin pyrophosphokinase 1</fullName>
    </alternativeName>
</protein>
<dbReference type="GO" id="GO:0016301">
    <property type="term" value="F:kinase activity"/>
    <property type="evidence" value="ECO:0007669"/>
    <property type="project" value="UniProtKB-KW"/>
</dbReference>
<dbReference type="InterPro" id="IPR036371">
    <property type="entry name" value="TPK_B1-bd_sf"/>
</dbReference>
<dbReference type="Gene3D" id="3.40.50.10240">
    <property type="entry name" value="Thiamin pyrophosphokinase, catalytic domain"/>
    <property type="match status" value="1"/>
</dbReference>
<evidence type="ECO:0000256" key="6">
    <source>
        <dbReference type="ARBA" id="ARBA00022777"/>
    </source>
</evidence>
<dbReference type="GO" id="GO:0009229">
    <property type="term" value="P:thiamine diphosphate biosynthetic process"/>
    <property type="evidence" value="ECO:0007669"/>
    <property type="project" value="InterPro"/>
</dbReference>
<dbReference type="GO" id="GO:0030975">
    <property type="term" value="F:thiamine binding"/>
    <property type="evidence" value="ECO:0007669"/>
    <property type="project" value="InterPro"/>
</dbReference>
<dbReference type="FunFam" id="2.60.120.320:FF:000002">
    <property type="entry name" value="Thiamine pyrophosphokinase"/>
    <property type="match status" value="1"/>
</dbReference>
<evidence type="ECO:0000256" key="1">
    <source>
        <dbReference type="ARBA" id="ARBA00005078"/>
    </source>
</evidence>
<keyword evidence="5" id="KW-0547">Nucleotide-binding</keyword>
<comment type="similarity">
    <text evidence="2">Belongs to the thiamine pyrophosphokinase family.</text>
</comment>
<dbReference type="EMBL" id="CAACVG010003895">
    <property type="protein sequence ID" value="VEN37912.1"/>
    <property type="molecule type" value="Genomic_DNA"/>
</dbReference>
<dbReference type="AlphaFoldDB" id="A0A653BQM8"/>
<dbReference type="NCBIfam" id="TIGR01378">
    <property type="entry name" value="thi_PPkinase"/>
    <property type="match status" value="1"/>
</dbReference>
<dbReference type="InterPro" id="IPR007371">
    <property type="entry name" value="TPK_catalytic"/>
</dbReference>
<dbReference type="InterPro" id="IPR007373">
    <property type="entry name" value="Thiamin_PyroPKinase_B1-bd"/>
</dbReference>
<dbReference type="PANTHER" id="PTHR13622">
    <property type="entry name" value="THIAMIN PYROPHOSPHOKINASE"/>
    <property type="match status" value="1"/>
</dbReference>
<dbReference type="SMART" id="SM00983">
    <property type="entry name" value="TPK_B1_binding"/>
    <property type="match status" value="1"/>
</dbReference>
<evidence type="ECO:0000256" key="4">
    <source>
        <dbReference type="ARBA" id="ARBA00022679"/>
    </source>
</evidence>
<dbReference type="Pfam" id="PF04265">
    <property type="entry name" value="TPK_B1_binding"/>
    <property type="match status" value="1"/>
</dbReference>
<proteinExistence type="inferred from homology"/>
<evidence type="ECO:0000313" key="13">
    <source>
        <dbReference type="EMBL" id="VEN37912.1"/>
    </source>
</evidence>
<organism evidence="13 14">
    <name type="scientific">Callosobruchus maculatus</name>
    <name type="common">Southern cowpea weevil</name>
    <name type="synonym">Pulse bruchid</name>
    <dbReference type="NCBI Taxonomy" id="64391"/>
    <lineage>
        <taxon>Eukaryota</taxon>
        <taxon>Metazoa</taxon>
        <taxon>Ecdysozoa</taxon>
        <taxon>Arthropoda</taxon>
        <taxon>Hexapoda</taxon>
        <taxon>Insecta</taxon>
        <taxon>Pterygota</taxon>
        <taxon>Neoptera</taxon>
        <taxon>Endopterygota</taxon>
        <taxon>Coleoptera</taxon>
        <taxon>Polyphaga</taxon>
        <taxon>Cucujiformia</taxon>
        <taxon>Chrysomeloidea</taxon>
        <taxon>Chrysomelidae</taxon>
        <taxon>Bruchinae</taxon>
        <taxon>Bruchini</taxon>
        <taxon>Callosobruchus</taxon>
    </lineage>
</organism>
<evidence type="ECO:0000256" key="3">
    <source>
        <dbReference type="ARBA" id="ARBA00011738"/>
    </source>
</evidence>
<evidence type="ECO:0000256" key="11">
    <source>
        <dbReference type="ARBA" id="ARBA00076797"/>
    </source>
</evidence>
<keyword evidence="7" id="KW-0067">ATP-binding</keyword>
<dbReference type="InterPro" id="IPR036759">
    <property type="entry name" value="TPK_catalytic_sf"/>
</dbReference>
<gene>
    <name evidence="13" type="ORF">CALMAC_LOCUS2988</name>
</gene>
<keyword evidence="4" id="KW-0808">Transferase</keyword>
<keyword evidence="6" id="KW-0418">Kinase</keyword>
<sequence length="259" mass="29571">MKDMEIWSPCEDITEKVKSKNYGILVLNVPIAFNCSHHFLTNLWDQAKVRMTVDGGTQRWLDWLKMNNYNLDEVRMPELFSGDMDSTPEATLDFFKHTCTQVIYTPNQDETDFVKALRELHKYCEAKCIQIDTIYALADTSGRLDQIIANINALYKCKQIIGSCKLFLLAKNSLTWLLDAGKHSISIPQPLRDREKWCALLPIGEPCQVSTTGLKWNLDKQKLKFGNLVSTSNTYSGSEIVTVETDHPVVWSMSIDNLL</sequence>
<comment type="catalytic activity">
    <reaction evidence="8">
        <text>thiamine + UTP = thiamine diphosphate + UMP + H(+)</text>
        <dbReference type="Rhea" id="RHEA:79423"/>
        <dbReference type="ChEBI" id="CHEBI:15378"/>
        <dbReference type="ChEBI" id="CHEBI:18385"/>
        <dbReference type="ChEBI" id="CHEBI:46398"/>
        <dbReference type="ChEBI" id="CHEBI:57865"/>
        <dbReference type="ChEBI" id="CHEBI:58937"/>
    </reaction>
    <physiologicalReaction direction="left-to-right" evidence="8">
        <dbReference type="Rhea" id="RHEA:79424"/>
    </physiologicalReaction>
</comment>
<comment type="function">
    <text evidence="9">Catalyzes the phosphorylation of thiamine to thiamine pyrophosphate (TPP) utilizing UTP and therefore links the biosynthesis of TPP to pyrimidines metabolism. By producing thiamine pyrophosphate, a cofactor of the mitochondrial pyruvate dehydrogenase indirectly regulates pyruvate oxidation and lipogenesis. Although it can also catalyze thiamine phosphorylation using ATP and CTP in vitro, it does so with significantly lower efficiency and without physiological relevance evidence.</text>
</comment>
<dbReference type="InterPro" id="IPR006282">
    <property type="entry name" value="Thi_PPkinase"/>
</dbReference>
<dbReference type="GO" id="GO:0005524">
    <property type="term" value="F:ATP binding"/>
    <property type="evidence" value="ECO:0007669"/>
    <property type="project" value="UniProtKB-KW"/>
</dbReference>
<keyword evidence="14" id="KW-1185">Reference proteome</keyword>
<dbReference type="OrthoDB" id="25149at2759"/>
<feature type="domain" description="Thiamin pyrophosphokinase thiamin-binding" evidence="12">
    <location>
        <begin position="181"/>
        <end position="249"/>
    </location>
</feature>
<dbReference type="FunFam" id="3.40.50.10240:FF:000006">
    <property type="entry name" value="Thiamin pyrophosphokinase 1"/>
    <property type="match status" value="1"/>
</dbReference>